<dbReference type="InterPro" id="IPR050597">
    <property type="entry name" value="Cytochrome_c_Oxidase_Subunit"/>
</dbReference>
<dbReference type="InterPro" id="IPR036909">
    <property type="entry name" value="Cyt_c-like_dom_sf"/>
</dbReference>
<feature type="binding site" description="covalent" evidence="8">
    <location>
        <position position="34"/>
    </location>
    <ligand>
        <name>heme c</name>
        <dbReference type="ChEBI" id="CHEBI:61717"/>
        <label>1</label>
    </ligand>
</feature>
<feature type="binding site" description="covalent" evidence="8">
    <location>
        <position position="37"/>
    </location>
    <ligand>
        <name>heme c</name>
        <dbReference type="ChEBI" id="CHEBI:61717"/>
        <label>1</label>
    </ligand>
</feature>
<evidence type="ECO:0000256" key="9">
    <source>
        <dbReference type="PIRSR" id="PIRSR000005-2"/>
    </source>
</evidence>
<evidence type="ECO:0000256" key="6">
    <source>
        <dbReference type="ARBA" id="ARBA00022982"/>
    </source>
</evidence>
<feature type="binding site" description="covalent" evidence="8">
    <location>
        <position position="136"/>
    </location>
    <ligand>
        <name>heme c</name>
        <dbReference type="ChEBI" id="CHEBI:61717"/>
        <label>2</label>
    </ligand>
</feature>
<dbReference type="AlphaFoldDB" id="A0AA37TQ92"/>
<dbReference type="SUPFAM" id="SSF46626">
    <property type="entry name" value="Cytochrome c"/>
    <property type="match status" value="2"/>
</dbReference>
<feature type="chain" id="PRO_5041311767" evidence="10">
    <location>
        <begin position="21"/>
        <end position="206"/>
    </location>
</feature>
<keyword evidence="7 9" id="KW-0408">Iron</keyword>
<feature type="domain" description="Cytochrome c" evidence="11">
    <location>
        <begin position="115"/>
        <end position="206"/>
    </location>
</feature>
<keyword evidence="4 9" id="KW-0479">Metal-binding</keyword>
<dbReference type="InterPro" id="IPR009056">
    <property type="entry name" value="Cyt_c-like_dom"/>
</dbReference>
<dbReference type="Pfam" id="PF00034">
    <property type="entry name" value="Cytochrom_C"/>
    <property type="match status" value="2"/>
</dbReference>
<evidence type="ECO:0000256" key="7">
    <source>
        <dbReference type="ARBA" id="ARBA00023004"/>
    </source>
</evidence>
<dbReference type="PANTHER" id="PTHR33751">
    <property type="entry name" value="CBB3-TYPE CYTOCHROME C OXIDASE SUBUNIT FIXP"/>
    <property type="match status" value="1"/>
</dbReference>
<feature type="signal peptide" evidence="10">
    <location>
        <begin position="1"/>
        <end position="20"/>
    </location>
</feature>
<accession>A0AA37TQ92</accession>
<feature type="binding site" description="covalent" evidence="8">
    <location>
        <position position="139"/>
    </location>
    <ligand>
        <name>heme c</name>
        <dbReference type="ChEBI" id="CHEBI:61717"/>
        <label>2</label>
    </ligand>
</feature>
<comment type="subcellular location">
    <subcellularLocation>
        <location evidence="1">Periplasm</location>
    </subcellularLocation>
</comment>
<dbReference type="GO" id="GO:0020037">
    <property type="term" value="F:heme binding"/>
    <property type="evidence" value="ECO:0007669"/>
    <property type="project" value="InterPro"/>
</dbReference>
<dbReference type="Proteomes" id="UP001157439">
    <property type="component" value="Unassembled WGS sequence"/>
</dbReference>
<dbReference type="PROSITE" id="PS51007">
    <property type="entry name" value="CYTC"/>
    <property type="match status" value="2"/>
</dbReference>
<evidence type="ECO:0000256" key="1">
    <source>
        <dbReference type="ARBA" id="ARBA00004418"/>
    </source>
</evidence>
<reference evidence="12 13" key="1">
    <citation type="journal article" date="2014" name="Int. J. Syst. Evol. Microbiol.">
        <title>Complete genome sequence of Corynebacterium casei LMG S-19264T (=DSM 44701T), isolated from a smear-ripened cheese.</title>
        <authorList>
            <consortium name="US DOE Joint Genome Institute (JGI-PGF)"/>
            <person name="Walter F."/>
            <person name="Albersmeier A."/>
            <person name="Kalinowski J."/>
            <person name="Ruckert C."/>
        </authorList>
    </citation>
    <scope>NUCLEOTIDE SEQUENCE [LARGE SCALE GENOMIC DNA]</scope>
    <source>
        <strain evidence="12 13">NBRC 112785</strain>
    </source>
</reference>
<gene>
    <name evidence="12" type="primary">cytcB</name>
    <name evidence="12" type="ORF">GCM10007894_29800</name>
</gene>
<evidence type="ECO:0000256" key="5">
    <source>
        <dbReference type="ARBA" id="ARBA00022764"/>
    </source>
</evidence>
<dbReference type="GO" id="GO:0005506">
    <property type="term" value="F:iron ion binding"/>
    <property type="evidence" value="ECO:0007669"/>
    <property type="project" value="InterPro"/>
</dbReference>
<dbReference type="RefSeq" id="WP_095499446.1">
    <property type="nucleotide sequence ID" value="NZ_BSPO01000014.1"/>
</dbReference>
<evidence type="ECO:0000313" key="13">
    <source>
        <dbReference type="Proteomes" id="UP001157439"/>
    </source>
</evidence>
<organism evidence="12 13">
    <name type="scientific">Paraferrimonas haliotis</name>
    <dbReference type="NCBI Taxonomy" id="2013866"/>
    <lineage>
        <taxon>Bacteria</taxon>
        <taxon>Pseudomonadati</taxon>
        <taxon>Pseudomonadota</taxon>
        <taxon>Gammaproteobacteria</taxon>
        <taxon>Alteromonadales</taxon>
        <taxon>Ferrimonadaceae</taxon>
        <taxon>Paraferrimonas</taxon>
    </lineage>
</organism>
<feature type="domain" description="Cytochrome c" evidence="11">
    <location>
        <begin position="22"/>
        <end position="107"/>
    </location>
</feature>
<dbReference type="PANTHER" id="PTHR33751:SF9">
    <property type="entry name" value="CYTOCHROME C4"/>
    <property type="match status" value="1"/>
</dbReference>
<dbReference type="InterPro" id="IPR008168">
    <property type="entry name" value="Cyt_C_IC"/>
</dbReference>
<keyword evidence="3 8" id="KW-0349">Heme</keyword>
<evidence type="ECO:0000256" key="4">
    <source>
        <dbReference type="ARBA" id="ARBA00022723"/>
    </source>
</evidence>
<evidence type="ECO:0000256" key="2">
    <source>
        <dbReference type="ARBA" id="ARBA00022448"/>
    </source>
</evidence>
<protein>
    <submittedName>
        <fullName evidence="12">Cytochrome c</fullName>
    </submittedName>
</protein>
<dbReference type="Gene3D" id="1.10.760.10">
    <property type="entry name" value="Cytochrome c-like domain"/>
    <property type="match status" value="2"/>
</dbReference>
<keyword evidence="13" id="KW-1185">Reference proteome</keyword>
<dbReference type="EMBL" id="BSPO01000014">
    <property type="protein sequence ID" value="GLS85003.1"/>
    <property type="molecule type" value="Genomic_DNA"/>
</dbReference>
<evidence type="ECO:0000256" key="10">
    <source>
        <dbReference type="SAM" id="SignalP"/>
    </source>
</evidence>
<evidence type="ECO:0000259" key="11">
    <source>
        <dbReference type="PROSITE" id="PS51007"/>
    </source>
</evidence>
<sequence>MKKLALTLSVIAAMSAPVMAAGDAEAGKTKSAVCAACHGPDGNSPINMYPKIAGQQEAYLNKQLTEFRLAGKTGGAQGRMDPIMLGMAMNLSDQDIADLSAFYASQTQNANTTATANEHGQNLYMGGDVNRGITACIACHGPKGEGVPLAGFPAVAGQHEAYTKAQLTKFRDGQRNNDINGMMQDTSKKLTDEDIDALASYLGSLN</sequence>
<evidence type="ECO:0000313" key="12">
    <source>
        <dbReference type="EMBL" id="GLS85003.1"/>
    </source>
</evidence>
<feature type="binding site" description="axial binding residue" evidence="9">
    <location>
        <position position="140"/>
    </location>
    <ligand>
        <name>heme c</name>
        <dbReference type="ChEBI" id="CHEBI:61717"/>
        <label>2</label>
    </ligand>
    <ligandPart>
        <name>Fe</name>
        <dbReference type="ChEBI" id="CHEBI:18248"/>
    </ligandPart>
</feature>
<comment type="caution">
    <text evidence="12">The sequence shown here is derived from an EMBL/GenBank/DDBJ whole genome shotgun (WGS) entry which is preliminary data.</text>
</comment>
<feature type="binding site" description="axial binding residue" evidence="9">
    <location>
        <position position="183"/>
    </location>
    <ligand>
        <name>heme c</name>
        <dbReference type="ChEBI" id="CHEBI:61717"/>
        <label>2</label>
    </ligand>
    <ligandPart>
        <name>Fe</name>
        <dbReference type="ChEBI" id="CHEBI:18248"/>
    </ligandPart>
</feature>
<dbReference type="PIRSF" id="PIRSF000005">
    <property type="entry name" value="Cytochrome_c4"/>
    <property type="match status" value="1"/>
</dbReference>
<keyword evidence="5" id="KW-0574">Periplasm</keyword>
<proteinExistence type="predicted"/>
<name>A0AA37TQ92_9GAMM</name>
<dbReference type="InterPro" id="IPR024167">
    <property type="entry name" value="Cytochrome_c4-like"/>
</dbReference>
<keyword evidence="2" id="KW-0813">Transport</keyword>
<comment type="PTM">
    <text evidence="8">Binds 2 heme c groups covalently per subunit.</text>
</comment>
<evidence type="ECO:0000256" key="3">
    <source>
        <dbReference type="ARBA" id="ARBA00022617"/>
    </source>
</evidence>
<dbReference type="GO" id="GO:0009055">
    <property type="term" value="F:electron transfer activity"/>
    <property type="evidence" value="ECO:0007669"/>
    <property type="project" value="InterPro"/>
</dbReference>
<feature type="binding site" description="axial binding residue" evidence="9">
    <location>
        <position position="84"/>
    </location>
    <ligand>
        <name>heme c</name>
        <dbReference type="ChEBI" id="CHEBI:61717"/>
        <label>1</label>
    </ligand>
    <ligandPart>
        <name>Fe</name>
        <dbReference type="ChEBI" id="CHEBI:18248"/>
    </ligandPart>
</feature>
<evidence type="ECO:0000256" key="8">
    <source>
        <dbReference type="PIRSR" id="PIRSR000005-1"/>
    </source>
</evidence>
<keyword evidence="6" id="KW-0249">Electron transport</keyword>
<dbReference type="PRINTS" id="PR00605">
    <property type="entry name" value="CYTCHROMECIC"/>
</dbReference>
<dbReference type="GO" id="GO:0042597">
    <property type="term" value="C:periplasmic space"/>
    <property type="evidence" value="ECO:0007669"/>
    <property type="project" value="UniProtKB-SubCell"/>
</dbReference>
<feature type="binding site" description="axial binding residue" evidence="9">
    <location>
        <position position="38"/>
    </location>
    <ligand>
        <name>heme c</name>
        <dbReference type="ChEBI" id="CHEBI:61717"/>
        <label>1</label>
    </ligand>
    <ligandPart>
        <name>Fe</name>
        <dbReference type="ChEBI" id="CHEBI:18248"/>
    </ligandPart>
</feature>
<keyword evidence="10" id="KW-0732">Signal</keyword>